<dbReference type="STRING" id="930992.A0A0D0AMZ0"/>
<dbReference type="Pfam" id="PF11262">
    <property type="entry name" value="Tho2"/>
    <property type="match status" value="1"/>
</dbReference>
<comment type="similarity">
    <text evidence="2">Belongs to the THOC2 family.</text>
</comment>
<evidence type="ECO:0000256" key="5">
    <source>
        <dbReference type="SAM" id="MobiDB-lite"/>
    </source>
</evidence>
<dbReference type="InterPro" id="IPR032302">
    <property type="entry name" value="THOC2_N"/>
</dbReference>
<dbReference type="InterPro" id="IPR021418">
    <property type="entry name" value="THO_THOC2_C"/>
</dbReference>
<feature type="compositionally biased region" description="Polar residues" evidence="5">
    <location>
        <begin position="1452"/>
        <end position="1468"/>
    </location>
</feature>
<evidence type="ECO:0000256" key="4">
    <source>
        <dbReference type="ARBA" id="ARBA00023242"/>
    </source>
</evidence>
<dbReference type="FunCoup" id="A0A0D0AMZ0">
    <property type="interactions" value="715"/>
</dbReference>
<feature type="region of interest" description="Disordered" evidence="5">
    <location>
        <begin position="1035"/>
        <end position="1075"/>
    </location>
</feature>
<evidence type="ECO:0000256" key="3">
    <source>
        <dbReference type="ARBA" id="ARBA00019596"/>
    </source>
</evidence>
<dbReference type="InParanoid" id="A0A0D0AMZ0"/>
<feature type="compositionally biased region" description="Basic and acidic residues" evidence="5">
    <location>
        <begin position="2054"/>
        <end position="2077"/>
    </location>
</feature>
<reference evidence="9 10" key="1">
    <citation type="submission" date="2014-04" db="EMBL/GenBank/DDBJ databases">
        <authorList>
            <consortium name="DOE Joint Genome Institute"/>
            <person name="Kuo A."/>
            <person name="Ruytinx J."/>
            <person name="Rineau F."/>
            <person name="Colpaert J."/>
            <person name="Kohler A."/>
            <person name="Nagy L.G."/>
            <person name="Floudas D."/>
            <person name="Copeland A."/>
            <person name="Barry K.W."/>
            <person name="Cichocki N."/>
            <person name="Veneault-Fourrey C."/>
            <person name="LaButti K."/>
            <person name="Lindquist E.A."/>
            <person name="Lipzen A."/>
            <person name="Lundell T."/>
            <person name="Morin E."/>
            <person name="Murat C."/>
            <person name="Sun H."/>
            <person name="Tunlid A."/>
            <person name="Henrissat B."/>
            <person name="Grigoriev I.V."/>
            <person name="Hibbett D.S."/>
            <person name="Martin F."/>
            <person name="Nordberg H.P."/>
            <person name="Cantor M.N."/>
            <person name="Hua S.X."/>
        </authorList>
    </citation>
    <scope>NUCLEOTIDE SEQUENCE [LARGE SCALE GENOMIC DNA]</scope>
    <source>
        <strain evidence="9 10">UH-Slu-Lm8-n1</strain>
    </source>
</reference>
<dbReference type="Pfam" id="PF11732">
    <property type="entry name" value="Thoc2"/>
    <property type="match status" value="1"/>
</dbReference>
<keyword evidence="10" id="KW-1185">Reference proteome</keyword>
<dbReference type="PANTHER" id="PTHR21597:SF0">
    <property type="entry name" value="THO COMPLEX SUBUNIT 2"/>
    <property type="match status" value="1"/>
</dbReference>
<accession>A0A0D0AMZ0</accession>
<evidence type="ECO:0000313" key="9">
    <source>
        <dbReference type="EMBL" id="KIK43211.1"/>
    </source>
</evidence>
<dbReference type="InterPro" id="IPR040007">
    <property type="entry name" value="Tho2"/>
</dbReference>
<dbReference type="GO" id="GO:0000445">
    <property type="term" value="C:THO complex part of transcription export complex"/>
    <property type="evidence" value="ECO:0007669"/>
    <property type="project" value="TreeGrafter"/>
</dbReference>
<dbReference type="EMBL" id="KN835218">
    <property type="protein sequence ID" value="KIK43211.1"/>
    <property type="molecule type" value="Genomic_DNA"/>
</dbReference>
<dbReference type="GO" id="GO:0006397">
    <property type="term" value="P:mRNA processing"/>
    <property type="evidence" value="ECO:0007669"/>
    <property type="project" value="InterPro"/>
</dbReference>
<feature type="domain" description="THO complex subunitTHOC2 C-terminal" evidence="6">
    <location>
        <begin position="1119"/>
        <end position="1438"/>
    </location>
</feature>
<feature type="compositionally biased region" description="Basic and acidic residues" evidence="5">
    <location>
        <begin position="466"/>
        <end position="475"/>
    </location>
</feature>
<comment type="subcellular location">
    <subcellularLocation>
        <location evidence="1">Nucleus</location>
    </subcellularLocation>
</comment>
<feature type="compositionally biased region" description="Polar residues" evidence="5">
    <location>
        <begin position="1054"/>
        <end position="1071"/>
    </location>
</feature>
<protein>
    <recommendedName>
        <fullName evidence="3">THO complex subunit 2</fullName>
    </recommendedName>
</protein>
<dbReference type="GO" id="GO:0006406">
    <property type="term" value="P:mRNA export from nucleus"/>
    <property type="evidence" value="ECO:0007669"/>
    <property type="project" value="InterPro"/>
</dbReference>
<dbReference type="InterPro" id="IPR021726">
    <property type="entry name" value="THO_THOC2_N"/>
</dbReference>
<dbReference type="Proteomes" id="UP000054485">
    <property type="component" value="Unassembled WGS sequence"/>
</dbReference>
<evidence type="ECO:0000259" key="7">
    <source>
        <dbReference type="Pfam" id="PF11732"/>
    </source>
</evidence>
<evidence type="ECO:0000259" key="8">
    <source>
        <dbReference type="Pfam" id="PF16134"/>
    </source>
</evidence>
<organism evidence="9 10">
    <name type="scientific">Suillus luteus UH-Slu-Lm8-n1</name>
    <dbReference type="NCBI Taxonomy" id="930992"/>
    <lineage>
        <taxon>Eukaryota</taxon>
        <taxon>Fungi</taxon>
        <taxon>Dikarya</taxon>
        <taxon>Basidiomycota</taxon>
        <taxon>Agaricomycotina</taxon>
        <taxon>Agaricomycetes</taxon>
        <taxon>Agaricomycetidae</taxon>
        <taxon>Boletales</taxon>
        <taxon>Suillineae</taxon>
        <taxon>Suillaceae</taxon>
        <taxon>Suillus</taxon>
    </lineage>
</organism>
<feature type="compositionally biased region" description="Basic and acidic residues" evidence="5">
    <location>
        <begin position="1719"/>
        <end position="1860"/>
    </location>
</feature>
<feature type="compositionally biased region" description="Basic and acidic residues" evidence="5">
    <location>
        <begin position="1674"/>
        <end position="1683"/>
    </location>
</feature>
<dbReference type="PANTHER" id="PTHR21597">
    <property type="entry name" value="THO2 PROTEIN"/>
    <property type="match status" value="1"/>
</dbReference>
<feature type="region of interest" description="Disordered" evidence="5">
    <location>
        <begin position="1507"/>
        <end position="2131"/>
    </location>
</feature>
<feature type="compositionally biased region" description="Polar residues" evidence="5">
    <location>
        <begin position="1590"/>
        <end position="1605"/>
    </location>
</feature>
<reference evidence="10" key="2">
    <citation type="submission" date="2015-01" db="EMBL/GenBank/DDBJ databases">
        <title>Evolutionary Origins and Diversification of the Mycorrhizal Mutualists.</title>
        <authorList>
            <consortium name="DOE Joint Genome Institute"/>
            <consortium name="Mycorrhizal Genomics Consortium"/>
            <person name="Kohler A."/>
            <person name="Kuo A."/>
            <person name="Nagy L.G."/>
            <person name="Floudas D."/>
            <person name="Copeland A."/>
            <person name="Barry K.W."/>
            <person name="Cichocki N."/>
            <person name="Veneault-Fourrey C."/>
            <person name="LaButti K."/>
            <person name="Lindquist E.A."/>
            <person name="Lipzen A."/>
            <person name="Lundell T."/>
            <person name="Morin E."/>
            <person name="Murat C."/>
            <person name="Riley R."/>
            <person name="Ohm R."/>
            <person name="Sun H."/>
            <person name="Tunlid A."/>
            <person name="Henrissat B."/>
            <person name="Grigoriev I.V."/>
            <person name="Hibbett D.S."/>
            <person name="Martin F."/>
        </authorList>
    </citation>
    <scope>NUCLEOTIDE SEQUENCE [LARGE SCALE GENOMIC DNA]</scope>
    <source>
        <strain evidence="10">UH-Slu-Lm8-n1</strain>
    </source>
</reference>
<dbReference type="Pfam" id="PF16134">
    <property type="entry name" value="THOC2_N"/>
    <property type="match status" value="1"/>
</dbReference>
<dbReference type="OrthoDB" id="29024at2759"/>
<evidence type="ECO:0000256" key="1">
    <source>
        <dbReference type="ARBA" id="ARBA00004123"/>
    </source>
</evidence>
<evidence type="ECO:0000256" key="2">
    <source>
        <dbReference type="ARBA" id="ARBA00007857"/>
    </source>
</evidence>
<feature type="compositionally biased region" description="Basic and acidic residues" evidence="5">
    <location>
        <begin position="1904"/>
        <end position="1969"/>
    </location>
</feature>
<feature type="compositionally biased region" description="Polar residues" evidence="5">
    <location>
        <begin position="1613"/>
        <end position="1622"/>
    </location>
</feature>
<feature type="domain" description="THO complex subunit 2 N-terminal" evidence="8">
    <location>
        <begin position="133"/>
        <end position="741"/>
    </location>
</feature>
<feature type="compositionally biased region" description="Basic and acidic residues" evidence="5">
    <location>
        <begin position="1529"/>
        <end position="1571"/>
    </location>
</feature>
<dbReference type="GO" id="GO:0003729">
    <property type="term" value="F:mRNA binding"/>
    <property type="evidence" value="ECO:0007669"/>
    <property type="project" value="TreeGrafter"/>
</dbReference>
<sequence length="2131" mass="237711">MDVVTRVESWIANWSKEGESELRNFLISPHSNPSDHICAEALTTAYHALLLSVLTTWQPKQNTLNAQGLVAFIQSVLLALPSSSSARVGPPVQNIVFGEILVDVLWSTDAQLDEFLADAKSALLSSEQAPGGQLVKDTPKKDTTDSAEHAARLRHFVEQDKETLSELVKRLLFTGIIDLAVCRERLDLTLLASAGLVSDRLSFDKKEIRTRTGLFYKQNKFNLLREQSEGYSKLSVELTSSLGPAHSHVDARPVESYASIEDRARQVWEKVISLIGYFDLDPNRALDIILDVLSVNVATHYTFFLALLSFSPWTGLYRRPALPTTSRMVVDPVTKELGDKNLDEVLQIAEANASDQSTPPLENDSGTESRVLAQVLGFKFSHYQSSETQEPPPRNLYLTAAILIREGFITVEDLYPHLTPREADIETYHKDYLALVQQRISDAKISQLAMAAPLESSSSSSQPRAEPAEVKKSAVESKPPNQIAGLVNGLLSVGALRPAIAILTRIPWLVDAHPELADLILRALKYSIAPLYDATFVLKERNPSFTQPRTRFSATGSLAVPIRKYQLSLIAPTPPSTASVDFVFFFPDWTQRIPLCTSFDDMVNVIEPLMSFIGLHVSRDALFVTKITRLGRSQLVSTIPLDPVSRKPSGEPDASHPVRQFWFKLLRLYFLPALPLIRGNAVCTVDIWNVIRQYETTARWRLYGEWKSGYISHPELRIRQVQADRESKGILRRLSHNTIETLSGTVAKLAHSNPCIFFMNAVNQIMAYDNLANVVIQALRYVTNMGFDVLVYIILEALSNPHKNRVKDDGVNTSDWLQSLASFTGMLFRRYSADLSPLLKYVVHQLYNGQTTEIVVLRELIWKMAGIEPLPSLSDSQIAAMAGGPALRIEAVASTTRGARLDPGDAVLKGPQRLGKTMLETNLALPLLIQVAQQRQSCVFKAPDAHLKSLASLFDTTHGVLLQYLDLLTSPAVISPKDYATRILPSLADLGELYGIAPPICMQIIRPMLNATILSAAQEKERLANEEAEKRLKARLSAAKREPSAATARVDSPTGVNGTNTPRDTGDQKSSADGVPEDAVMDVEMTTATPAPSESPWIPDLEALFDDVKQIAKNSALDVIGPGFYLTFWQLSMYDLAPPAARYDEECAALRTLSRQEDSKYIAADRSADRTKRLSAGSHRAKRDRYNAFVNTLAQEFKEQTASRVFTMKRLAREKHHWFAHTEHRSSVLASAIIEHCIQPRCLLSPMDSDFCAQFIKVMHTQGTPGFPTLVVYDKLLGDHVKAVVFSCSEYEAKNYGRFLLGILTDLWKWAQDEQLFLMENRTKVGGKTILLPGFQHRWSSKDHGSIVSDDLLSWTGFKQILRKWHRKLGRSLLSCIETTEFMHVYNAIIVLKEILPVFPLAAVGDAGPAIDTVMEKFLEKEEHGDLKILGRAYSASLKKRESFWAVPKTIANKSNGDPMSPKPNSMGNLPEKQARTAAPLNGAATPTADRLGTPVPLAALRANGAGSQIVDRPSTPASSTRLAIDSIPRPEKVRRVRPEKDSESPAPDGDVKGAAKSDAMDVDALSKELKSTQVPVSEHTLRPTPRLHQGSSQNAIPSTLTVNQKDALKIQRPSSSSSVQNPWEPPHSPRPRTDEKQTQPSPSEAMPPPSAPSQTISAQELRETAKQSIGNRPPDRADDKRSQPGSGAPSPISRRRTPSPPPRPGTRTHSMESRASGRRSDRGSGDGDRPDDRPSDREARLEPRAPTGRKDAVTHPRSDRGTRDRTSTRDSDRDRESERDRDSRRDRHGERDRDRDREKERDRDRERDRERERDKDKDKDRDRRDRDRERDRDRDRDRDRHRRDEKDRDRDSRKDREVSGRGPASTAASAALDTRNLPTRPDPTRHSSRAQLGDDALGKRRRPMDDETDRNTKRSSRKEGHREDRTRRSEKESHDRPRESDRRREREAPEAELRHPLSERPGEKRLPEGPKTLPPSTPSAPRAMASGDASRAKPDIPPSRSSGDWKGPRDHGSHIFPASTSGGLSQDVAPSLRSRIGDKEPSRSAPAPLYRSEVPHKDDDRDNRKRSLADREKDVGEAAISAVGELSLQPPKRPRINRNRYNPHALQTHGLAKRTLPIDPQAGDKSRSTR</sequence>
<keyword evidence="4" id="KW-0539">Nucleus</keyword>
<feature type="region of interest" description="Disordered" evidence="5">
    <location>
        <begin position="454"/>
        <end position="476"/>
    </location>
</feature>
<gene>
    <name evidence="9" type="ORF">CY34DRAFT_804069</name>
</gene>
<feature type="region of interest" description="Disordered" evidence="5">
    <location>
        <begin position="1451"/>
        <end position="1471"/>
    </location>
</feature>
<dbReference type="HOGENOM" id="CLU_000511_4_0_1"/>
<proteinExistence type="inferred from homology"/>
<feature type="domain" description="THO complex subunitTHOC2 N-terminal" evidence="7">
    <location>
        <begin position="746"/>
        <end position="821"/>
    </location>
</feature>
<evidence type="ECO:0000313" key="10">
    <source>
        <dbReference type="Proteomes" id="UP000054485"/>
    </source>
</evidence>
<evidence type="ECO:0000259" key="6">
    <source>
        <dbReference type="Pfam" id="PF11262"/>
    </source>
</evidence>
<name>A0A0D0AMZ0_9AGAM</name>